<keyword evidence="3" id="KW-1185">Reference proteome</keyword>
<feature type="chain" id="PRO_5019509407" evidence="1">
    <location>
        <begin position="19"/>
        <end position="135"/>
    </location>
</feature>
<dbReference type="GeneID" id="39592684"/>
<evidence type="ECO:0000256" key="1">
    <source>
        <dbReference type="SAM" id="SignalP"/>
    </source>
</evidence>
<accession>A0A427XSX9</accession>
<dbReference type="EMBL" id="RSCE01000006">
    <property type="protein sequence ID" value="RSH81944.1"/>
    <property type="molecule type" value="Genomic_DNA"/>
</dbReference>
<feature type="signal peptide" evidence="1">
    <location>
        <begin position="1"/>
        <end position="18"/>
    </location>
</feature>
<keyword evidence="1" id="KW-0732">Signal</keyword>
<dbReference type="AlphaFoldDB" id="A0A427XSX9"/>
<evidence type="ECO:0000313" key="3">
    <source>
        <dbReference type="Proteomes" id="UP000279236"/>
    </source>
</evidence>
<comment type="caution">
    <text evidence="2">The sequence shown here is derived from an EMBL/GenBank/DDBJ whole genome shotgun (WGS) entry which is preliminary data.</text>
</comment>
<gene>
    <name evidence="2" type="ORF">EHS24_008141</name>
</gene>
<name>A0A427XSX9_9TREE</name>
<dbReference type="Proteomes" id="UP000279236">
    <property type="component" value="Unassembled WGS sequence"/>
</dbReference>
<proteinExistence type="predicted"/>
<dbReference type="STRING" id="105984.A0A427XSX9"/>
<dbReference type="RefSeq" id="XP_028476399.1">
    <property type="nucleotide sequence ID" value="XM_028623466.1"/>
</dbReference>
<dbReference type="OrthoDB" id="2564987at2759"/>
<protein>
    <submittedName>
        <fullName evidence="2">Uncharacterized protein</fullName>
    </submittedName>
</protein>
<sequence length="135" mass="14538">MLIPALVAALLLGRGSEAAVAYNFTNLNLTYYYDSSLGGHPACAALNGGLLWSVPIIENPAACGDSIMSMHTDNVVALNVSWLNQDNMAQRPNLCGREIQIWKDGRQLPLGKLFLWEGCAACQTMPRADVSVSTL</sequence>
<organism evidence="2 3">
    <name type="scientific">Apiotrichum porosum</name>
    <dbReference type="NCBI Taxonomy" id="105984"/>
    <lineage>
        <taxon>Eukaryota</taxon>
        <taxon>Fungi</taxon>
        <taxon>Dikarya</taxon>
        <taxon>Basidiomycota</taxon>
        <taxon>Agaricomycotina</taxon>
        <taxon>Tremellomycetes</taxon>
        <taxon>Trichosporonales</taxon>
        <taxon>Trichosporonaceae</taxon>
        <taxon>Apiotrichum</taxon>
    </lineage>
</organism>
<reference evidence="2 3" key="1">
    <citation type="submission" date="2018-11" db="EMBL/GenBank/DDBJ databases">
        <title>Genome sequence of Apiotrichum porosum DSM 27194.</title>
        <authorList>
            <person name="Aliyu H."/>
            <person name="Gorte O."/>
            <person name="Ochsenreither K."/>
        </authorList>
    </citation>
    <scope>NUCLEOTIDE SEQUENCE [LARGE SCALE GENOMIC DNA]</scope>
    <source>
        <strain evidence="2 3">DSM 27194</strain>
    </source>
</reference>
<evidence type="ECO:0000313" key="2">
    <source>
        <dbReference type="EMBL" id="RSH81944.1"/>
    </source>
</evidence>